<protein>
    <submittedName>
        <fullName evidence="1">Uncharacterized protein</fullName>
    </submittedName>
</protein>
<organism evidence="1 2">
    <name type="scientific">Botryosphaeria dothidea</name>
    <dbReference type="NCBI Taxonomy" id="55169"/>
    <lineage>
        <taxon>Eukaryota</taxon>
        <taxon>Fungi</taxon>
        <taxon>Dikarya</taxon>
        <taxon>Ascomycota</taxon>
        <taxon>Pezizomycotina</taxon>
        <taxon>Dothideomycetes</taxon>
        <taxon>Dothideomycetes incertae sedis</taxon>
        <taxon>Botryosphaeriales</taxon>
        <taxon>Botryosphaeriaceae</taxon>
        <taxon>Botryosphaeria</taxon>
    </lineage>
</organism>
<dbReference type="Proteomes" id="UP000572817">
    <property type="component" value="Unassembled WGS sequence"/>
</dbReference>
<accession>A0A8H4IHN6</accession>
<evidence type="ECO:0000313" key="2">
    <source>
        <dbReference type="Proteomes" id="UP000572817"/>
    </source>
</evidence>
<dbReference type="OrthoDB" id="10067381at2759"/>
<gene>
    <name evidence="1" type="ORF">GTA08_BOTSDO10642</name>
</gene>
<dbReference type="EMBL" id="WWBZ02000082">
    <property type="protein sequence ID" value="KAF4301326.1"/>
    <property type="molecule type" value="Genomic_DNA"/>
</dbReference>
<name>A0A8H4IHN6_9PEZI</name>
<reference evidence="1" key="1">
    <citation type="submission" date="2020-04" db="EMBL/GenBank/DDBJ databases">
        <title>Genome Assembly and Annotation of Botryosphaeria dothidea sdau 11-99, a Latent Pathogen of Apple Fruit Ring Rot in China.</title>
        <authorList>
            <person name="Yu C."/>
            <person name="Diao Y."/>
            <person name="Lu Q."/>
            <person name="Zhao J."/>
            <person name="Cui S."/>
            <person name="Peng C."/>
            <person name="He B."/>
            <person name="Liu H."/>
        </authorList>
    </citation>
    <scope>NUCLEOTIDE SEQUENCE [LARGE SCALE GENOMIC DNA]</scope>
    <source>
        <strain evidence="1">Sdau11-99</strain>
    </source>
</reference>
<dbReference type="Gene3D" id="3.30.760.10">
    <property type="entry name" value="RNA Cap, Translation Initiation Factor Eif4e"/>
    <property type="match status" value="1"/>
</dbReference>
<dbReference type="Pfam" id="PF08939">
    <property type="entry name" value="Bles03"/>
    <property type="match status" value="1"/>
</dbReference>
<sequence length="200" mass="22141">MPSSEAPVSAKGWISDDSSFYGDDETIDVLEERSGSFNSSEYWSIHGSLVSTIAHQARATKKSDAATSTAPDELVYPHEGNHLWYQPSETVSEFLKRCPPHNTVMERSGIDWFWIDNPHKSAHAKEGSDVSAFVDAGDSLLDDYRRKRGNLEDNNPGMNKGAITKKLISDRTKLKNQIAELACEMNIVAGKVTEINLQAL</sequence>
<comment type="caution">
    <text evidence="1">The sequence shown here is derived from an EMBL/GenBank/DDBJ whole genome shotgun (WGS) entry which is preliminary data.</text>
</comment>
<dbReference type="InterPro" id="IPR015034">
    <property type="entry name" value="Bles03"/>
</dbReference>
<dbReference type="InterPro" id="IPR023398">
    <property type="entry name" value="TIF_eIF4e-like"/>
</dbReference>
<evidence type="ECO:0000313" key="1">
    <source>
        <dbReference type="EMBL" id="KAF4301326.1"/>
    </source>
</evidence>
<proteinExistence type="predicted"/>
<dbReference type="AlphaFoldDB" id="A0A8H4IHN6"/>
<keyword evidence="2" id="KW-1185">Reference proteome</keyword>